<protein>
    <recommendedName>
        <fullName evidence="4 12">4-hydroxy-tetrahydrodipicolinate synthase</fullName>
        <shortName evidence="12">HTPA synthase</shortName>
        <ecNumber evidence="4 12">4.3.3.7</ecNumber>
    </recommendedName>
</protein>
<dbReference type="PANTHER" id="PTHR12128">
    <property type="entry name" value="DIHYDRODIPICOLINATE SYNTHASE"/>
    <property type="match status" value="1"/>
</dbReference>
<evidence type="ECO:0000256" key="15">
    <source>
        <dbReference type="PIRSR" id="PIRSR001365-2"/>
    </source>
</evidence>
<sequence length="300" mass="30830">MPATPAAPPFGALLTAMVTPMTDDGELDLDAAARLAVHLVDSGHDGLVLNGTTGEAPTTSDAEKAELVRVVVEAIGDRAVVLAGAGSYDTRHAVGLARQAAEAGADGLLAVTPYYSRPSQDGVVAHLTAVADASDLPVMLYDVPARAGLRLGADSLRTLAEHPRITAIKDATEDPLAAFRLMPETGLAWYCGDDSLLLPFLAVGAVGLVSMAGHLVGEQLAQVIALAQAGEPERAREVFRSVLPVIDLIAGTGNGALRAKLALSLLGRIPGPAMRLPQLPADEVETAEVRAALSAALAPR</sequence>
<dbReference type="PRINTS" id="PR00146">
    <property type="entry name" value="DHPICSNTHASE"/>
</dbReference>
<keyword evidence="7 12" id="KW-0220">Diaminopimelate biosynthesis</keyword>
<evidence type="ECO:0000313" key="16">
    <source>
        <dbReference type="EMBL" id="SOC46398.1"/>
    </source>
</evidence>
<evidence type="ECO:0000256" key="1">
    <source>
        <dbReference type="ARBA" id="ARBA00003294"/>
    </source>
</evidence>
<comment type="subcellular location">
    <subcellularLocation>
        <location evidence="12">Cytoplasm</location>
    </subcellularLocation>
</comment>
<comment type="function">
    <text evidence="1 12">Catalyzes the condensation of (S)-aspartate-beta-semialdehyde [(S)-ASA] and pyruvate to 4-hydroxy-tetrahydrodipicolinate (HTPA).</text>
</comment>
<keyword evidence="5 12" id="KW-0963">Cytoplasm</keyword>
<reference evidence="17" key="1">
    <citation type="submission" date="2017-08" db="EMBL/GenBank/DDBJ databases">
        <authorList>
            <person name="Varghese N."/>
            <person name="Submissions S."/>
        </authorList>
    </citation>
    <scope>NUCLEOTIDE SEQUENCE [LARGE SCALE GENOMIC DNA]</scope>
    <source>
        <strain evidence="17">DSM 4725</strain>
    </source>
</reference>
<dbReference type="EC" id="4.3.3.7" evidence="4 12"/>
<evidence type="ECO:0000256" key="6">
    <source>
        <dbReference type="ARBA" id="ARBA00022605"/>
    </source>
</evidence>
<evidence type="ECO:0000313" key="17">
    <source>
        <dbReference type="Proteomes" id="UP000219435"/>
    </source>
</evidence>
<dbReference type="PIRSF" id="PIRSF001365">
    <property type="entry name" value="DHDPS"/>
    <property type="match status" value="1"/>
</dbReference>
<organism evidence="16 17">
    <name type="scientific">Blastococcus aggregatus</name>
    <dbReference type="NCBI Taxonomy" id="38502"/>
    <lineage>
        <taxon>Bacteria</taxon>
        <taxon>Bacillati</taxon>
        <taxon>Actinomycetota</taxon>
        <taxon>Actinomycetes</taxon>
        <taxon>Geodermatophilales</taxon>
        <taxon>Geodermatophilaceae</taxon>
        <taxon>Blastococcus</taxon>
    </lineage>
</organism>
<name>A0A285UYF8_9ACTN</name>
<evidence type="ECO:0000256" key="14">
    <source>
        <dbReference type="PIRSR" id="PIRSR001365-1"/>
    </source>
</evidence>
<dbReference type="PROSITE" id="PS00666">
    <property type="entry name" value="DHDPS_2"/>
    <property type="match status" value="1"/>
</dbReference>
<evidence type="ECO:0000256" key="2">
    <source>
        <dbReference type="ARBA" id="ARBA00005120"/>
    </source>
</evidence>
<dbReference type="SMART" id="SM01130">
    <property type="entry name" value="DHDPS"/>
    <property type="match status" value="1"/>
</dbReference>
<dbReference type="PANTHER" id="PTHR12128:SF66">
    <property type="entry name" value="4-HYDROXY-2-OXOGLUTARATE ALDOLASE, MITOCHONDRIAL"/>
    <property type="match status" value="1"/>
</dbReference>
<dbReference type="InterPro" id="IPR020624">
    <property type="entry name" value="Schiff_base-form_aldolases_CS"/>
</dbReference>
<dbReference type="InterPro" id="IPR005263">
    <property type="entry name" value="DapA"/>
</dbReference>
<gene>
    <name evidence="12" type="primary">dapA</name>
    <name evidence="16" type="ORF">SAMN05660748_0210</name>
</gene>
<keyword evidence="17" id="KW-1185">Reference proteome</keyword>
<keyword evidence="6 12" id="KW-0028">Amino-acid biosynthesis</keyword>
<feature type="binding site" evidence="12 15">
    <location>
        <position position="209"/>
    </location>
    <ligand>
        <name>pyruvate</name>
        <dbReference type="ChEBI" id="CHEBI:15361"/>
    </ligand>
</feature>
<comment type="catalytic activity">
    <reaction evidence="11 12">
        <text>L-aspartate 4-semialdehyde + pyruvate = (2S,4S)-4-hydroxy-2,3,4,5-tetrahydrodipicolinate + H2O + H(+)</text>
        <dbReference type="Rhea" id="RHEA:34171"/>
        <dbReference type="ChEBI" id="CHEBI:15361"/>
        <dbReference type="ChEBI" id="CHEBI:15377"/>
        <dbReference type="ChEBI" id="CHEBI:15378"/>
        <dbReference type="ChEBI" id="CHEBI:67139"/>
        <dbReference type="ChEBI" id="CHEBI:537519"/>
        <dbReference type="EC" id="4.3.3.7"/>
    </reaction>
</comment>
<evidence type="ECO:0000256" key="5">
    <source>
        <dbReference type="ARBA" id="ARBA00022490"/>
    </source>
</evidence>
<dbReference type="NCBIfam" id="TIGR00674">
    <property type="entry name" value="dapA"/>
    <property type="match status" value="1"/>
</dbReference>
<dbReference type="HAMAP" id="MF_00418">
    <property type="entry name" value="DapA"/>
    <property type="match status" value="1"/>
</dbReference>
<feature type="site" description="Part of a proton relay during catalysis" evidence="12">
    <location>
        <position position="115"/>
    </location>
</feature>
<dbReference type="Pfam" id="PF00701">
    <property type="entry name" value="DHDPS"/>
    <property type="match status" value="1"/>
</dbReference>
<dbReference type="GO" id="GO:0005829">
    <property type="term" value="C:cytosol"/>
    <property type="evidence" value="ECO:0007669"/>
    <property type="project" value="TreeGrafter"/>
</dbReference>
<dbReference type="Proteomes" id="UP000219435">
    <property type="component" value="Unassembled WGS sequence"/>
</dbReference>
<evidence type="ECO:0000256" key="13">
    <source>
        <dbReference type="PIRNR" id="PIRNR001365"/>
    </source>
</evidence>
<comment type="pathway">
    <text evidence="2 12">Amino-acid biosynthesis; L-lysine biosynthesis via DAP pathway; (S)-tetrahydrodipicolinate from L-aspartate: step 3/4.</text>
</comment>
<keyword evidence="8 12" id="KW-0457">Lysine biosynthesis</keyword>
<dbReference type="GO" id="GO:0009089">
    <property type="term" value="P:lysine biosynthetic process via diaminopimelate"/>
    <property type="evidence" value="ECO:0007669"/>
    <property type="project" value="UniProtKB-UniRule"/>
</dbReference>
<dbReference type="Gene3D" id="3.20.20.70">
    <property type="entry name" value="Aldolase class I"/>
    <property type="match status" value="1"/>
</dbReference>
<keyword evidence="10 12" id="KW-0704">Schiff base</keyword>
<feature type="binding site" evidence="12 15">
    <location>
        <position position="53"/>
    </location>
    <ligand>
        <name>pyruvate</name>
        <dbReference type="ChEBI" id="CHEBI:15361"/>
    </ligand>
</feature>
<dbReference type="CDD" id="cd00950">
    <property type="entry name" value="DHDPS"/>
    <property type="match status" value="1"/>
</dbReference>
<dbReference type="OrthoDB" id="9782828at2"/>
<evidence type="ECO:0000256" key="3">
    <source>
        <dbReference type="ARBA" id="ARBA00007592"/>
    </source>
</evidence>
<feature type="active site" description="Schiff-base intermediate with substrate" evidence="12 14">
    <location>
        <position position="169"/>
    </location>
</feature>
<dbReference type="InterPro" id="IPR020625">
    <property type="entry name" value="Schiff_base-form_aldolases_AS"/>
</dbReference>
<dbReference type="EMBL" id="OBQI01000001">
    <property type="protein sequence ID" value="SOC46398.1"/>
    <property type="molecule type" value="Genomic_DNA"/>
</dbReference>
<evidence type="ECO:0000256" key="12">
    <source>
        <dbReference type="HAMAP-Rule" id="MF_00418"/>
    </source>
</evidence>
<dbReference type="GO" id="GO:0008840">
    <property type="term" value="F:4-hydroxy-tetrahydrodipicolinate synthase activity"/>
    <property type="evidence" value="ECO:0007669"/>
    <property type="project" value="UniProtKB-UniRule"/>
</dbReference>
<feature type="site" description="Part of a proton relay during catalysis" evidence="12">
    <location>
        <position position="52"/>
    </location>
</feature>
<keyword evidence="9 12" id="KW-0456">Lyase</keyword>
<evidence type="ECO:0000256" key="4">
    <source>
        <dbReference type="ARBA" id="ARBA00012086"/>
    </source>
</evidence>
<comment type="caution">
    <text evidence="12">Was originally thought to be a dihydrodipicolinate synthase (DHDPS), catalyzing the condensation of (S)-aspartate-beta-semialdehyde [(S)-ASA] and pyruvate to dihydrodipicolinate (DHDP). However, it was shown in E.coli that the product of the enzymatic reaction is not dihydrodipicolinate but in fact (4S)-4-hydroxy-2,3,4,5-tetrahydro-(2S)-dipicolinic acid (HTPA), and that the consecutive dehydration reaction leading to DHDP is not spontaneous but catalyzed by DapB.</text>
</comment>
<dbReference type="UniPathway" id="UPA00034">
    <property type="reaction ID" value="UER00017"/>
</dbReference>
<evidence type="ECO:0000256" key="9">
    <source>
        <dbReference type="ARBA" id="ARBA00023239"/>
    </source>
</evidence>
<proteinExistence type="inferred from homology"/>
<comment type="similarity">
    <text evidence="3 12 13">Belongs to the DapA family.</text>
</comment>
<evidence type="ECO:0000256" key="7">
    <source>
        <dbReference type="ARBA" id="ARBA00022915"/>
    </source>
</evidence>
<dbReference type="RefSeq" id="WP_097193189.1">
    <property type="nucleotide sequence ID" value="NZ_OBQI01000001.1"/>
</dbReference>
<accession>A0A285UYF8</accession>
<dbReference type="GO" id="GO:0019877">
    <property type="term" value="P:diaminopimelate biosynthetic process"/>
    <property type="evidence" value="ECO:0007669"/>
    <property type="project" value="UniProtKB-UniRule"/>
</dbReference>
<dbReference type="InterPro" id="IPR013785">
    <property type="entry name" value="Aldolase_TIM"/>
</dbReference>
<dbReference type="PROSITE" id="PS00665">
    <property type="entry name" value="DHDPS_1"/>
    <property type="match status" value="1"/>
</dbReference>
<comment type="subunit">
    <text evidence="12">Homotetramer; dimer of dimers.</text>
</comment>
<evidence type="ECO:0000256" key="11">
    <source>
        <dbReference type="ARBA" id="ARBA00047836"/>
    </source>
</evidence>
<feature type="active site" description="Proton donor/acceptor" evidence="12 14">
    <location>
        <position position="141"/>
    </location>
</feature>
<dbReference type="InterPro" id="IPR002220">
    <property type="entry name" value="DapA-like"/>
</dbReference>
<dbReference type="SUPFAM" id="SSF51569">
    <property type="entry name" value="Aldolase"/>
    <property type="match status" value="1"/>
</dbReference>
<dbReference type="AlphaFoldDB" id="A0A285UYF8"/>
<evidence type="ECO:0000256" key="8">
    <source>
        <dbReference type="ARBA" id="ARBA00023154"/>
    </source>
</evidence>
<evidence type="ECO:0000256" key="10">
    <source>
        <dbReference type="ARBA" id="ARBA00023270"/>
    </source>
</evidence>